<accession>A0A2V2NCP2</accession>
<sequence>MIESAYVDESTQPPFPDSVKLNEKLQAMDQECRYERVFDEIDVAITRTDRGYTFSLIMSINDDSGKIFERIVFQYNSVIAPWTSQKHTQSISKQITGLSELKDRSEAWVNSKLTSLFDVLREESESEDNNISWLLASPAVKEVLSRVTSATAWPSSNPNTATYDIVFKDSEGFYQTLEMPLIEWISISPTPFIKRYVCVYPLENCPIKTKGEWEELKSRLYEIMGCQERETFDPIDDAFLQIRDHVNCRALWTIDISECAKARNYVYCEETFKNGWLLYVQSRFVEQALGERTFEKYSSRLSKGLRGQDEDSPLALVKRTWVNRNRIRFWVFKGEKFGFDPEKIAFSQEGADRVGDSQ</sequence>
<evidence type="ECO:0000313" key="2">
    <source>
        <dbReference type="Proteomes" id="UP000245934"/>
    </source>
</evidence>
<proteinExistence type="predicted"/>
<dbReference type="RefSeq" id="WP_109941148.1">
    <property type="nucleotide sequence ID" value="NZ_CP176366.1"/>
</dbReference>
<organism evidence="1 2">
    <name type="scientific">Methanospirillum stamsii</name>
    <dbReference type="NCBI Taxonomy" id="1277351"/>
    <lineage>
        <taxon>Archaea</taxon>
        <taxon>Methanobacteriati</taxon>
        <taxon>Methanobacteriota</taxon>
        <taxon>Stenosarchaea group</taxon>
        <taxon>Methanomicrobia</taxon>
        <taxon>Methanomicrobiales</taxon>
        <taxon>Methanospirillaceae</taxon>
        <taxon>Methanospirillum</taxon>
    </lineage>
</organism>
<gene>
    <name evidence="1" type="ORF">DLD82_10875</name>
</gene>
<keyword evidence="2" id="KW-1185">Reference proteome</keyword>
<dbReference type="GeneID" id="97611381"/>
<reference evidence="1 2" key="1">
    <citation type="submission" date="2018-05" db="EMBL/GenBank/DDBJ databases">
        <title>Draft genome of Methanospirillum stamsii Pt1.</title>
        <authorList>
            <person name="Dueholm M.S."/>
            <person name="Nielsen P.H."/>
            <person name="Bakmann L.F."/>
            <person name="Otzen D.E."/>
        </authorList>
    </citation>
    <scope>NUCLEOTIDE SEQUENCE [LARGE SCALE GENOMIC DNA]</scope>
    <source>
        <strain evidence="1 2">Pt1</strain>
    </source>
</reference>
<dbReference type="AlphaFoldDB" id="A0A2V2NCP2"/>
<name>A0A2V2NCP2_9EURY</name>
<dbReference type="Proteomes" id="UP000245934">
    <property type="component" value="Unassembled WGS sequence"/>
</dbReference>
<evidence type="ECO:0000313" key="1">
    <source>
        <dbReference type="EMBL" id="PWR73361.1"/>
    </source>
</evidence>
<protein>
    <submittedName>
        <fullName evidence="1">Uncharacterized protein</fullName>
    </submittedName>
</protein>
<dbReference type="EMBL" id="QGMZ01000019">
    <property type="protein sequence ID" value="PWR73361.1"/>
    <property type="molecule type" value="Genomic_DNA"/>
</dbReference>
<comment type="caution">
    <text evidence="1">The sequence shown here is derived from an EMBL/GenBank/DDBJ whole genome shotgun (WGS) entry which is preliminary data.</text>
</comment>